<accession>A0A238YVL6</accession>
<sequence length="412" mass="46391">MVLNANIIYWRIAVLILLLSSMVSPFISLIYRGYVGLIPLLVISLFLVFSGKSGDYIINTNYKSYKLNRTMFLFLILFIVGVAFTFLRGANDYQYFISIILLPIYFSIGLFSSKNQLYKDFAIKSILVFILLNILFTGQSIGENESARQIYSDSDLSLTSGTSGFWALIGVFSPLFINLVIKQKTVFKKGIYALPLLFIVYKLSFSGFATPIALFLINLLTMGVLYLFNNKKNIVVFFKASFIFLALSILTFFLFNFFLNSNITAIEDVKWRFNNFIENPSGGGYDYGSGGISRFVLMEFSWNTFVDKMMFGGGGNIRATIYEGVIGGHSSAIDLLAVMGIFGGGGAFLFFMLKSLKNSYRLMKYKNNFNTICNFSVVISMIIGGIMNPYWSGPILMCYLLVVNIYKLDYNG</sequence>
<evidence type="ECO:0000313" key="3">
    <source>
        <dbReference type="Proteomes" id="UP000198384"/>
    </source>
</evidence>
<evidence type="ECO:0008006" key="4">
    <source>
        <dbReference type="Google" id="ProtNLM"/>
    </source>
</evidence>
<feature type="transmembrane region" description="Helical" evidence="1">
    <location>
        <begin position="332"/>
        <end position="351"/>
    </location>
</feature>
<feature type="transmembrane region" description="Helical" evidence="1">
    <location>
        <begin position="209"/>
        <end position="228"/>
    </location>
</feature>
<dbReference type="Proteomes" id="UP000198384">
    <property type="component" value="Unassembled WGS sequence"/>
</dbReference>
<feature type="transmembrane region" description="Helical" evidence="1">
    <location>
        <begin position="93"/>
        <end position="111"/>
    </location>
</feature>
<evidence type="ECO:0000256" key="1">
    <source>
        <dbReference type="SAM" id="Phobius"/>
    </source>
</evidence>
<feature type="transmembrane region" description="Helical" evidence="1">
    <location>
        <begin position="372"/>
        <end position="391"/>
    </location>
</feature>
<feature type="transmembrane region" description="Helical" evidence="1">
    <location>
        <begin position="123"/>
        <end position="142"/>
    </location>
</feature>
<keyword evidence="1" id="KW-0472">Membrane</keyword>
<keyword evidence="1" id="KW-0812">Transmembrane</keyword>
<dbReference type="AlphaFoldDB" id="A0A238YVL6"/>
<feature type="transmembrane region" description="Helical" evidence="1">
    <location>
        <begin position="240"/>
        <end position="259"/>
    </location>
</feature>
<gene>
    <name evidence="2" type="ORF">SAMN06265371_11113</name>
</gene>
<protein>
    <recommendedName>
        <fullName evidence="4">O-Antigen ligase</fullName>
    </recommendedName>
</protein>
<keyword evidence="3" id="KW-1185">Reference proteome</keyword>
<feature type="transmembrane region" description="Helical" evidence="1">
    <location>
        <begin position="12"/>
        <end position="31"/>
    </location>
</feature>
<evidence type="ECO:0000313" key="2">
    <source>
        <dbReference type="EMBL" id="SNR74684.1"/>
    </source>
</evidence>
<name>A0A238YVL6_9FLAO</name>
<feature type="transmembrane region" description="Helical" evidence="1">
    <location>
        <begin position="70"/>
        <end position="87"/>
    </location>
</feature>
<feature type="transmembrane region" description="Helical" evidence="1">
    <location>
        <begin position="37"/>
        <end position="58"/>
    </location>
</feature>
<organism evidence="2 3">
    <name type="scientific">Lutibacter agarilyticus</name>
    <dbReference type="NCBI Taxonomy" id="1109740"/>
    <lineage>
        <taxon>Bacteria</taxon>
        <taxon>Pseudomonadati</taxon>
        <taxon>Bacteroidota</taxon>
        <taxon>Flavobacteriia</taxon>
        <taxon>Flavobacteriales</taxon>
        <taxon>Flavobacteriaceae</taxon>
        <taxon>Lutibacter</taxon>
    </lineage>
</organism>
<keyword evidence="1" id="KW-1133">Transmembrane helix</keyword>
<feature type="transmembrane region" description="Helical" evidence="1">
    <location>
        <begin position="186"/>
        <end position="203"/>
    </location>
</feature>
<feature type="transmembrane region" description="Helical" evidence="1">
    <location>
        <begin position="162"/>
        <end position="181"/>
    </location>
</feature>
<dbReference type="EMBL" id="FZNT01000011">
    <property type="protein sequence ID" value="SNR74684.1"/>
    <property type="molecule type" value="Genomic_DNA"/>
</dbReference>
<proteinExistence type="predicted"/>
<dbReference type="RefSeq" id="WP_089382729.1">
    <property type="nucleotide sequence ID" value="NZ_FZNT01000011.1"/>
</dbReference>
<reference evidence="2 3" key="1">
    <citation type="submission" date="2017-06" db="EMBL/GenBank/DDBJ databases">
        <authorList>
            <person name="Kim H.J."/>
            <person name="Triplett B.A."/>
        </authorList>
    </citation>
    <scope>NUCLEOTIDE SEQUENCE [LARGE SCALE GENOMIC DNA]</scope>
    <source>
        <strain evidence="2 3">DSM 29150</strain>
    </source>
</reference>